<evidence type="ECO:0000313" key="2">
    <source>
        <dbReference type="EMBL" id="STJ10608.1"/>
    </source>
</evidence>
<keyword evidence="1" id="KW-1133">Transmembrane helix</keyword>
<keyword evidence="1" id="KW-0472">Membrane</keyword>
<keyword evidence="1" id="KW-0812">Transmembrane</keyword>
<reference evidence="2 3" key="1">
    <citation type="submission" date="2018-06" db="EMBL/GenBank/DDBJ databases">
        <authorList>
            <consortium name="Pathogen Informatics"/>
            <person name="Doyle S."/>
        </authorList>
    </citation>
    <scope>NUCLEOTIDE SEQUENCE [LARGE SCALE GENOMIC DNA]</scope>
    <source>
        <strain evidence="2 3">NCTC9077</strain>
    </source>
</reference>
<evidence type="ECO:0000256" key="1">
    <source>
        <dbReference type="SAM" id="Phobius"/>
    </source>
</evidence>
<protein>
    <submittedName>
        <fullName evidence="2">PTS system, galactitol-specific IIC component protein</fullName>
        <ecNumber evidence="2">2.7.1.-</ecNumber>
    </submittedName>
</protein>
<feature type="transmembrane region" description="Helical" evidence="1">
    <location>
        <begin position="20"/>
        <end position="39"/>
    </location>
</feature>
<organism evidence="2 3">
    <name type="scientific">Escherichia coli</name>
    <dbReference type="NCBI Taxonomy" id="562"/>
    <lineage>
        <taxon>Bacteria</taxon>
        <taxon>Pseudomonadati</taxon>
        <taxon>Pseudomonadota</taxon>
        <taxon>Gammaproteobacteria</taxon>
        <taxon>Enterobacterales</taxon>
        <taxon>Enterobacteriaceae</taxon>
        <taxon>Escherichia</taxon>
    </lineage>
</organism>
<proteinExistence type="predicted"/>
<accession>A0A376VJ62</accession>
<dbReference type="EC" id="2.7.1.-" evidence="2"/>
<sequence>MDQGGSPITWLLIQVFSPQNIPGFIIIGAIYLTGIFMTWRRARGFIKQEKAVLAE</sequence>
<gene>
    <name evidence="2" type="primary">gatC1</name>
    <name evidence="2" type="ORF">NCTC9077_02283</name>
</gene>
<keyword evidence="2" id="KW-0808">Transferase</keyword>
<dbReference type="AlphaFoldDB" id="A0A376VJ62"/>
<name>A0A376VJ62_ECOLX</name>
<dbReference type="EMBL" id="UGCU01000001">
    <property type="protein sequence ID" value="STJ10608.1"/>
    <property type="molecule type" value="Genomic_DNA"/>
</dbReference>
<dbReference type="Proteomes" id="UP000254495">
    <property type="component" value="Unassembled WGS sequence"/>
</dbReference>
<evidence type="ECO:0000313" key="3">
    <source>
        <dbReference type="Proteomes" id="UP000254495"/>
    </source>
</evidence>
<dbReference type="GO" id="GO:0016740">
    <property type="term" value="F:transferase activity"/>
    <property type="evidence" value="ECO:0007669"/>
    <property type="project" value="UniProtKB-KW"/>
</dbReference>